<feature type="signal peptide" evidence="1">
    <location>
        <begin position="1"/>
        <end position="21"/>
    </location>
</feature>
<dbReference type="Proteomes" id="UP001216907">
    <property type="component" value="Unassembled WGS sequence"/>
</dbReference>
<evidence type="ECO:0000313" key="2">
    <source>
        <dbReference type="EMBL" id="MDG3005113.1"/>
    </source>
</evidence>
<evidence type="ECO:0000256" key="1">
    <source>
        <dbReference type="SAM" id="SignalP"/>
    </source>
</evidence>
<proteinExistence type="predicted"/>
<keyword evidence="1" id="KW-0732">Signal</keyword>
<reference evidence="2 3" key="1">
    <citation type="submission" date="2023-03" db="EMBL/GenBank/DDBJ databases">
        <title>Paludisphaera mucosa sp. nov. a novel planctomycete from northern fen.</title>
        <authorList>
            <person name="Ivanova A."/>
        </authorList>
    </citation>
    <scope>NUCLEOTIDE SEQUENCE [LARGE SCALE GENOMIC DNA]</scope>
    <source>
        <strain evidence="2 3">Pla2</strain>
    </source>
</reference>
<dbReference type="EMBL" id="JARRAG010000002">
    <property type="protein sequence ID" value="MDG3005113.1"/>
    <property type="molecule type" value="Genomic_DNA"/>
</dbReference>
<dbReference type="RefSeq" id="WP_277861462.1">
    <property type="nucleotide sequence ID" value="NZ_JARRAG010000002.1"/>
</dbReference>
<gene>
    <name evidence="2" type="ORF">PZE19_15095</name>
</gene>
<protein>
    <submittedName>
        <fullName evidence="2">Uncharacterized protein</fullName>
    </submittedName>
</protein>
<name>A0ABT6FCJ4_9BACT</name>
<accession>A0ABT6FCJ4</accession>
<feature type="chain" id="PRO_5046430178" evidence="1">
    <location>
        <begin position="22"/>
        <end position="187"/>
    </location>
</feature>
<sequence length="187" mass="20312">MHRLIMLAVLAIIAGASRGSAEEVENPIYTSWARCRPGTTVVVREVTEREGGGGERLVVTKRRVLKTLAAGKAVVEEVIETESSAGVTKSEPQEYTHRRTFALPAGVDKARLGRPQKADDEGKEDVEAAGRTYHAEWFDTKGQTEAGPSVVRAWYADDVPGLLVKSVTRVPGARKNTTMTLVEVKTP</sequence>
<evidence type="ECO:0000313" key="3">
    <source>
        <dbReference type="Proteomes" id="UP001216907"/>
    </source>
</evidence>
<comment type="caution">
    <text evidence="2">The sequence shown here is derived from an EMBL/GenBank/DDBJ whole genome shotgun (WGS) entry which is preliminary data.</text>
</comment>
<organism evidence="2 3">
    <name type="scientific">Paludisphaera mucosa</name>
    <dbReference type="NCBI Taxonomy" id="3030827"/>
    <lineage>
        <taxon>Bacteria</taxon>
        <taxon>Pseudomonadati</taxon>
        <taxon>Planctomycetota</taxon>
        <taxon>Planctomycetia</taxon>
        <taxon>Isosphaerales</taxon>
        <taxon>Isosphaeraceae</taxon>
        <taxon>Paludisphaera</taxon>
    </lineage>
</organism>
<keyword evidence="3" id="KW-1185">Reference proteome</keyword>